<name>A0A061S4F9_9CHLO</name>
<proteinExistence type="predicted"/>
<gene>
    <name evidence="1" type="ORF">TSPGSL018_17174</name>
</gene>
<reference evidence="1" key="1">
    <citation type="submission" date="2014-05" db="EMBL/GenBank/DDBJ databases">
        <title>The transcriptome of the halophilic microalga Tetraselmis sp. GSL018 isolated from the Great Salt Lake, Utah.</title>
        <authorList>
            <person name="Jinkerson R.E."/>
            <person name="D'Adamo S."/>
            <person name="Posewitz M.C."/>
        </authorList>
    </citation>
    <scope>NUCLEOTIDE SEQUENCE</scope>
    <source>
        <strain evidence="1">GSL018</strain>
    </source>
</reference>
<feature type="non-terminal residue" evidence="1">
    <location>
        <position position="1"/>
    </location>
</feature>
<organism evidence="1">
    <name type="scientific">Tetraselmis sp. GSL018</name>
    <dbReference type="NCBI Taxonomy" id="582737"/>
    <lineage>
        <taxon>Eukaryota</taxon>
        <taxon>Viridiplantae</taxon>
        <taxon>Chlorophyta</taxon>
        <taxon>core chlorophytes</taxon>
        <taxon>Chlorodendrophyceae</taxon>
        <taxon>Chlorodendrales</taxon>
        <taxon>Chlorodendraceae</taxon>
        <taxon>Tetraselmis</taxon>
    </lineage>
</organism>
<dbReference type="EMBL" id="GBEZ01007846">
    <property type="protein sequence ID" value="JAC77646.1"/>
    <property type="molecule type" value="Transcribed_RNA"/>
</dbReference>
<protein>
    <submittedName>
        <fullName evidence="1">Uncharacterized protein</fullName>
    </submittedName>
</protein>
<accession>A0A061S4F9</accession>
<dbReference type="AlphaFoldDB" id="A0A061S4F9"/>
<evidence type="ECO:0000313" key="1">
    <source>
        <dbReference type="EMBL" id="JAC77646.1"/>
    </source>
</evidence>
<sequence length="114" mass="12327">RQRPVGSARTARCFLAGSEWPPSAAPAWGGARSDAPAARAEASGCGLCPSAGPCRVILVQASLSTFVYLPSRKEPSLARKRLDCFRVKLFLQLQRLRKAVNWKAEGFPQSQKAS</sequence>